<dbReference type="Proteomes" id="UP001477672">
    <property type="component" value="Unassembled WGS sequence"/>
</dbReference>
<organism evidence="1 2">
    <name type="scientific">Ruthenibacterium intestinale</name>
    <dbReference type="NCBI Taxonomy" id="3133163"/>
    <lineage>
        <taxon>Bacteria</taxon>
        <taxon>Bacillati</taxon>
        <taxon>Bacillota</taxon>
        <taxon>Clostridia</taxon>
        <taxon>Eubacteriales</taxon>
        <taxon>Oscillospiraceae</taxon>
        <taxon>Ruthenibacterium</taxon>
    </lineage>
</organism>
<dbReference type="EMBL" id="JBBMFA010000116">
    <property type="protein sequence ID" value="MEQ2521824.1"/>
    <property type="molecule type" value="Genomic_DNA"/>
</dbReference>
<accession>A0ABV1GIZ5</accession>
<evidence type="ECO:0000313" key="1">
    <source>
        <dbReference type="EMBL" id="MEQ2521824.1"/>
    </source>
</evidence>
<sequence>MVHLAAQCVVFLTGLIVRNMMNITYLIPDTPEREQPMKIDSQVYTFIK</sequence>
<proteinExistence type="predicted"/>
<gene>
    <name evidence="1" type="ORF">WMO24_15510</name>
</gene>
<protein>
    <recommendedName>
        <fullName evidence="3">Transposase</fullName>
    </recommendedName>
</protein>
<dbReference type="RefSeq" id="WP_349217298.1">
    <property type="nucleotide sequence ID" value="NZ_JBBMFA010000116.1"/>
</dbReference>
<evidence type="ECO:0000313" key="2">
    <source>
        <dbReference type="Proteomes" id="UP001477672"/>
    </source>
</evidence>
<name>A0ABV1GIZ5_9FIRM</name>
<reference evidence="1 2" key="1">
    <citation type="submission" date="2024-03" db="EMBL/GenBank/DDBJ databases">
        <title>Human intestinal bacterial collection.</title>
        <authorList>
            <person name="Pauvert C."/>
            <person name="Hitch T.C.A."/>
            <person name="Clavel T."/>
        </authorList>
    </citation>
    <scope>NUCLEOTIDE SEQUENCE [LARGE SCALE GENOMIC DNA]</scope>
    <source>
        <strain evidence="1 2">CLA-JM-H11</strain>
    </source>
</reference>
<evidence type="ECO:0008006" key="3">
    <source>
        <dbReference type="Google" id="ProtNLM"/>
    </source>
</evidence>
<comment type="caution">
    <text evidence="1">The sequence shown here is derived from an EMBL/GenBank/DDBJ whole genome shotgun (WGS) entry which is preliminary data.</text>
</comment>
<keyword evidence="2" id="KW-1185">Reference proteome</keyword>